<protein>
    <submittedName>
        <fullName evidence="1">Uncharacterized protein</fullName>
    </submittedName>
</protein>
<keyword evidence="2" id="KW-1185">Reference proteome</keyword>
<reference evidence="1 2" key="1">
    <citation type="journal article" date="2024" name="Genome Biol. Evol.">
        <title>Chromosome-level genome assembly of the viviparous eelpout Zoarces viviparus.</title>
        <authorList>
            <person name="Fuhrmann N."/>
            <person name="Brasseur M.V."/>
            <person name="Bakowski C.E."/>
            <person name="Podsiadlowski L."/>
            <person name="Prost S."/>
            <person name="Krehenwinkel H."/>
            <person name="Mayer C."/>
        </authorList>
    </citation>
    <scope>NUCLEOTIDE SEQUENCE [LARGE SCALE GENOMIC DNA]</scope>
    <source>
        <strain evidence="1">NO-MEL_2022_Ind0_liver</strain>
    </source>
</reference>
<comment type="caution">
    <text evidence="1">The sequence shown here is derived from an EMBL/GenBank/DDBJ whole genome shotgun (WGS) entry which is preliminary data.</text>
</comment>
<gene>
    <name evidence="1" type="ORF">VZT92_015161</name>
</gene>
<proteinExistence type="predicted"/>
<dbReference type="EMBL" id="JBCEZU010000123">
    <property type="protein sequence ID" value="KAK9526464.1"/>
    <property type="molecule type" value="Genomic_DNA"/>
</dbReference>
<evidence type="ECO:0000313" key="2">
    <source>
        <dbReference type="Proteomes" id="UP001488805"/>
    </source>
</evidence>
<sequence length="140" mass="15895">MSHGRFLLHIIILTDSHNSGASERNKNNQTNSALSLPLSFSGRLFLFPLHSLRVLSTPPFFCRVSCFALLLPHGAAHADPRREGRAHHLDRRSLMRTSRCSAARSYRRRCLQFIAPLAPGWRVTALPWRPAASARRRVYL</sequence>
<evidence type="ECO:0000313" key="1">
    <source>
        <dbReference type="EMBL" id="KAK9526464.1"/>
    </source>
</evidence>
<accession>A0AAW1EYL6</accession>
<dbReference type="AlphaFoldDB" id="A0AAW1EYL6"/>
<organism evidence="1 2">
    <name type="scientific">Zoarces viviparus</name>
    <name type="common">Viviparous eelpout</name>
    <name type="synonym">Blennius viviparus</name>
    <dbReference type="NCBI Taxonomy" id="48416"/>
    <lineage>
        <taxon>Eukaryota</taxon>
        <taxon>Metazoa</taxon>
        <taxon>Chordata</taxon>
        <taxon>Craniata</taxon>
        <taxon>Vertebrata</taxon>
        <taxon>Euteleostomi</taxon>
        <taxon>Actinopterygii</taxon>
        <taxon>Neopterygii</taxon>
        <taxon>Teleostei</taxon>
        <taxon>Neoteleostei</taxon>
        <taxon>Acanthomorphata</taxon>
        <taxon>Eupercaria</taxon>
        <taxon>Perciformes</taxon>
        <taxon>Cottioidei</taxon>
        <taxon>Zoarcales</taxon>
        <taxon>Zoarcidae</taxon>
        <taxon>Zoarcinae</taxon>
        <taxon>Zoarces</taxon>
    </lineage>
</organism>
<name>A0AAW1EYL6_ZOAVI</name>
<dbReference type="Proteomes" id="UP001488805">
    <property type="component" value="Unassembled WGS sequence"/>
</dbReference>